<dbReference type="RefSeq" id="WP_036268039.1">
    <property type="nucleotide sequence ID" value="NZ_OX458333.1"/>
</dbReference>
<dbReference type="EMBL" id="OX458333">
    <property type="protein sequence ID" value="CAI8946284.1"/>
    <property type="molecule type" value="Genomic_DNA"/>
</dbReference>
<reference evidence="1 2" key="1">
    <citation type="submission" date="2023-03" db="EMBL/GenBank/DDBJ databases">
        <authorList>
            <person name="Pearce D."/>
        </authorList>
    </citation>
    <scope>NUCLEOTIDE SEQUENCE [LARGE SCALE GENOMIC DNA]</scope>
    <source>
        <strain evidence="1">Msz</strain>
    </source>
</reference>
<evidence type="ECO:0000313" key="2">
    <source>
        <dbReference type="Proteomes" id="UP001162030"/>
    </source>
</evidence>
<gene>
    <name evidence="1" type="ORF">MSZNOR_4349</name>
</gene>
<protein>
    <recommendedName>
        <fullName evidence="3">DUF4178 domain-containing protein</fullName>
    </recommendedName>
</protein>
<dbReference type="Proteomes" id="UP001162030">
    <property type="component" value="Chromosome"/>
</dbReference>
<proteinExistence type="predicted"/>
<name>A0ABM9I7T1_9GAMM</name>
<accession>A0ABM9I7T1</accession>
<organism evidence="1 2">
    <name type="scientific">Methylocaldum szegediense</name>
    <dbReference type="NCBI Taxonomy" id="73780"/>
    <lineage>
        <taxon>Bacteria</taxon>
        <taxon>Pseudomonadati</taxon>
        <taxon>Pseudomonadota</taxon>
        <taxon>Gammaproteobacteria</taxon>
        <taxon>Methylococcales</taxon>
        <taxon>Methylococcaceae</taxon>
        <taxon>Methylocaldum</taxon>
    </lineage>
</organism>
<evidence type="ECO:0000313" key="1">
    <source>
        <dbReference type="EMBL" id="CAI8946284.1"/>
    </source>
</evidence>
<evidence type="ECO:0008006" key="3">
    <source>
        <dbReference type="Google" id="ProtNLM"/>
    </source>
</evidence>
<keyword evidence="2" id="KW-1185">Reference proteome</keyword>
<sequence>MGNAISWLAVRGKSPEAVIQELELTPTGETAQYGEFLFTGRALSNGWFVLVINHCEHDFVKQKSLASLSKNCEVIACSIEEHVMFCSSELWTNGEQIWRIEHDAQKSIDHINSFGALPEGYLAIEREFSEEQKKAGGREAEVDYFFEIPLQTAKSIVGFKHDEPSSEDDDFEVFDGTIGSSFASQKSAQSKRPWWKLW</sequence>